<protein>
    <submittedName>
        <fullName evidence="15">Receptor-like protein 47</fullName>
    </submittedName>
</protein>
<dbReference type="InterPro" id="IPR032675">
    <property type="entry name" value="LRR_dom_sf"/>
</dbReference>
<reference evidence="15" key="1">
    <citation type="submission" date="2025-08" db="UniProtKB">
        <authorList>
            <consortium name="RefSeq"/>
        </authorList>
    </citation>
    <scope>IDENTIFICATION</scope>
    <source>
        <tissue evidence="15">Leaves</tissue>
    </source>
</reference>
<evidence type="ECO:0000256" key="10">
    <source>
        <dbReference type="ARBA" id="ARBA00023170"/>
    </source>
</evidence>
<evidence type="ECO:0000259" key="13">
    <source>
        <dbReference type="Pfam" id="PF08263"/>
    </source>
</evidence>
<dbReference type="RefSeq" id="XP_035539683.1">
    <property type="nucleotide sequence ID" value="XM_035683790.1"/>
</dbReference>
<gene>
    <name evidence="15" type="primary">LOC108980645</name>
</gene>
<evidence type="ECO:0000256" key="3">
    <source>
        <dbReference type="ARBA" id="ARBA00022475"/>
    </source>
</evidence>
<keyword evidence="11" id="KW-0325">Glycoprotein</keyword>
<evidence type="ECO:0000313" key="14">
    <source>
        <dbReference type="Proteomes" id="UP000235220"/>
    </source>
</evidence>
<evidence type="ECO:0000256" key="4">
    <source>
        <dbReference type="ARBA" id="ARBA00022614"/>
    </source>
</evidence>
<keyword evidence="5 12" id="KW-0812">Transmembrane</keyword>
<dbReference type="PRINTS" id="PR00019">
    <property type="entry name" value="LEURICHRPT"/>
</dbReference>
<dbReference type="SMART" id="SM00365">
    <property type="entry name" value="LRR_SD22"/>
    <property type="match status" value="3"/>
</dbReference>
<dbReference type="InterPro" id="IPR003591">
    <property type="entry name" value="Leu-rich_rpt_typical-subtyp"/>
</dbReference>
<feature type="transmembrane region" description="Helical" evidence="12">
    <location>
        <begin position="7"/>
        <end position="25"/>
    </location>
</feature>
<keyword evidence="14" id="KW-1185">Reference proteome</keyword>
<evidence type="ECO:0000256" key="1">
    <source>
        <dbReference type="ARBA" id="ARBA00004251"/>
    </source>
</evidence>
<evidence type="ECO:0000256" key="11">
    <source>
        <dbReference type="ARBA" id="ARBA00023180"/>
    </source>
</evidence>
<dbReference type="KEGG" id="jre:108980645"/>
<evidence type="ECO:0000256" key="2">
    <source>
        <dbReference type="ARBA" id="ARBA00009592"/>
    </source>
</evidence>
<dbReference type="InParanoid" id="A0A6P9E614"/>
<dbReference type="PANTHER" id="PTHR48061:SF12">
    <property type="entry name" value="DISEASE RESISTANCE LIKE PROTEIN"/>
    <property type="match status" value="1"/>
</dbReference>
<dbReference type="Pfam" id="PF13855">
    <property type="entry name" value="LRR_8"/>
    <property type="match status" value="1"/>
</dbReference>
<dbReference type="InterPro" id="IPR046956">
    <property type="entry name" value="RLP23-like"/>
</dbReference>
<keyword evidence="4" id="KW-0433">Leucine-rich repeat</keyword>
<accession>A0A6P9E614</accession>
<dbReference type="GO" id="GO:0051606">
    <property type="term" value="P:detection of stimulus"/>
    <property type="evidence" value="ECO:0007669"/>
    <property type="project" value="UniProtKB-ARBA"/>
</dbReference>
<dbReference type="SUPFAM" id="SSF52058">
    <property type="entry name" value="L domain-like"/>
    <property type="match status" value="2"/>
</dbReference>
<comment type="subcellular location">
    <subcellularLocation>
        <location evidence="1">Cell membrane</location>
        <topology evidence="1">Single-pass type I membrane protein</topology>
    </subcellularLocation>
</comment>
<keyword evidence="6" id="KW-0732">Signal</keyword>
<keyword evidence="9 12" id="KW-0472">Membrane</keyword>
<comment type="similarity">
    <text evidence="2">Belongs to the RLP family.</text>
</comment>
<dbReference type="InterPro" id="IPR013210">
    <property type="entry name" value="LRR_N_plant-typ"/>
</dbReference>
<dbReference type="Gene3D" id="3.80.10.10">
    <property type="entry name" value="Ribonuclease Inhibitor"/>
    <property type="match status" value="5"/>
</dbReference>
<dbReference type="PANTHER" id="PTHR48061">
    <property type="entry name" value="LEUCINE-RICH REPEAT RECEPTOR PROTEIN KINASE EMS1-LIKE-RELATED"/>
    <property type="match status" value="1"/>
</dbReference>
<evidence type="ECO:0000256" key="8">
    <source>
        <dbReference type="ARBA" id="ARBA00022989"/>
    </source>
</evidence>
<dbReference type="Proteomes" id="UP000235220">
    <property type="component" value="Chromosome 12"/>
</dbReference>
<organism evidence="14 15">
    <name type="scientific">Juglans regia</name>
    <name type="common">English walnut</name>
    <dbReference type="NCBI Taxonomy" id="51240"/>
    <lineage>
        <taxon>Eukaryota</taxon>
        <taxon>Viridiplantae</taxon>
        <taxon>Streptophyta</taxon>
        <taxon>Embryophyta</taxon>
        <taxon>Tracheophyta</taxon>
        <taxon>Spermatophyta</taxon>
        <taxon>Magnoliopsida</taxon>
        <taxon>eudicotyledons</taxon>
        <taxon>Gunneridae</taxon>
        <taxon>Pentapetalae</taxon>
        <taxon>rosids</taxon>
        <taxon>fabids</taxon>
        <taxon>Fagales</taxon>
        <taxon>Juglandaceae</taxon>
        <taxon>Juglans</taxon>
    </lineage>
</organism>
<dbReference type="PROSITE" id="PS51450">
    <property type="entry name" value="LRR"/>
    <property type="match status" value="1"/>
</dbReference>
<keyword evidence="8 12" id="KW-1133">Transmembrane helix</keyword>
<dbReference type="AlphaFoldDB" id="A0A6P9E614"/>
<dbReference type="GeneID" id="108980645"/>
<keyword evidence="7" id="KW-0677">Repeat</keyword>
<proteinExistence type="inferred from homology"/>
<sequence length="773" mass="86435">MGLSFPLIILIMRFLVSLMMFYLILSVSSSGVQPMCHDDERFALLQFKESYFINQSASRDPTAYPKVSSWKPDQISDCCKWDGVECNKDTGHVIGLDLSSSCLKGFLNSNSSLFRLAHLQNLNLDDNDFNSSPLPTSFRQLSRLTVLSLAASIFSGQIPSEIFKLSKLVSLNLSYNPLLKLQESGLTVIAQNLSNLEVLSLKQVDISSNIPNILANLSSLTSLSLSECDLHDNENLKGCIPEFHRTSPLKLLGLGNTSFNGEIPSSLGNLTNLFFLDLQANSLHGSIPQSISRLENLETLHLNDNYLSGRVELDLFLRLIKLVELQLSRNNITLLTNLSTNSTFPKFRMLLLAHCDLGEFPEFLRNQDQLELLDLGGNKIHGQVPKWMGNVSIETLWGLGLRYNFLTGFDQLPVVLPYVNLKALKLDSNMLQGSLPIPPPSIAFYSGRVPRSLVDCTKLEAINLGNNQIHDIFPSWLGILPELRILILRSNELYGTLGSSDSNFDFSKLHIIDLSNNDLTGKLPFEHFQIWKAMQIVDAVSLKYMEEHQTLVTLAGVSINHIYSYSMTIINKGKKTVYQKIPDFFIAFDLSNNRFEGEIPDVVGNLKGLHLLNLSSNFLTGPIPYTLANLTGLEALDLSKNKLSGAIPLQLTELTFFSYFNVSHNRLKGLIPHGKQFDTFDNSSFNENPKLCGSPLSKKCENPEYSLPPSSSHNSEFSFEFGWKVVEIGYGCGFLFGAVSGQVVITKKYGWFMKTFAIGQSNRTRVNWRGRRN</sequence>
<dbReference type="Pfam" id="PF08263">
    <property type="entry name" value="LRRNT_2"/>
    <property type="match status" value="1"/>
</dbReference>
<evidence type="ECO:0000256" key="12">
    <source>
        <dbReference type="SAM" id="Phobius"/>
    </source>
</evidence>
<dbReference type="FunFam" id="3.80.10.10:FF:000470">
    <property type="entry name" value="LRR receptor-like serine/threonine-protein kinase RPK2"/>
    <property type="match status" value="1"/>
</dbReference>
<evidence type="ECO:0000313" key="15">
    <source>
        <dbReference type="RefSeq" id="XP_035539683.1"/>
    </source>
</evidence>
<keyword evidence="10" id="KW-0675">Receptor</keyword>
<evidence type="ECO:0000256" key="6">
    <source>
        <dbReference type="ARBA" id="ARBA00022729"/>
    </source>
</evidence>
<evidence type="ECO:0000256" key="9">
    <source>
        <dbReference type="ARBA" id="ARBA00023136"/>
    </source>
</evidence>
<feature type="domain" description="Leucine-rich repeat-containing N-terminal plant-type" evidence="13">
    <location>
        <begin position="37"/>
        <end position="87"/>
    </location>
</feature>
<dbReference type="SMART" id="SM00369">
    <property type="entry name" value="LRR_TYP"/>
    <property type="match status" value="5"/>
</dbReference>
<evidence type="ECO:0000256" key="7">
    <source>
        <dbReference type="ARBA" id="ARBA00022737"/>
    </source>
</evidence>
<dbReference type="GO" id="GO:0005886">
    <property type="term" value="C:plasma membrane"/>
    <property type="evidence" value="ECO:0007669"/>
    <property type="project" value="UniProtKB-SubCell"/>
</dbReference>
<keyword evidence="3" id="KW-1003">Cell membrane</keyword>
<dbReference type="InterPro" id="IPR001611">
    <property type="entry name" value="Leu-rich_rpt"/>
</dbReference>
<evidence type="ECO:0000256" key="5">
    <source>
        <dbReference type="ARBA" id="ARBA00022692"/>
    </source>
</evidence>
<name>A0A6P9E614_JUGRE</name>
<dbReference type="OrthoDB" id="676979at2759"/>
<dbReference type="FunFam" id="3.80.10.10:FF:000213">
    <property type="entry name" value="Tyrosine-sulfated glycopeptide receptor 1"/>
    <property type="match status" value="1"/>
</dbReference>